<dbReference type="AlphaFoldDB" id="A0A9J5ZT65"/>
<reference evidence="7 8" key="1">
    <citation type="submission" date="2020-09" db="EMBL/GenBank/DDBJ databases">
        <title>De no assembly of potato wild relative species, Solanum commersonii.</title>
        <authorList>
            <person name="Cho K."/>
        </authorList>
    </citation>
    <scope>NUCLEOTIDE SEQUENCE [LARGE SCALE GENOMIC DNA]</scope>
    <source>
        <strain evidence="7">LZ3.2</strain>
        <tissue evidence="7">Leaf</tissue>
    </source>
</reference>
<dbReference type="GO" id="GO:0005737">
    <property type="term" value="C:cytoplasm"/>
    <property type="evidence" value="ECO:0007669"/>
    <property type="project" value="UniProtKB-SubCell"/>
</dbReference>
<name>A0A9J5ZT65_SOLCO</name>
<dbReference type="GO" id="GO:0005840">
    <property type="term" value="C:ribosome"/>
    <property type="evidence" value="ECO:0007669"/>
    <property type="project" value="UniProtKB-KW"/>
</dbReference>
<dbReference type="GO" id="GO:0006412">
    <property type="term" value="P:translation"/>
    <property type="evidence" value="ECO:0007669"/>
    <property type="project" value="InterPro"/>
</dbReference>
<evidence type="ECO:0000259" key="6">
    <source>
        <dbReference type="SMART" id="SM01377"/>
    </source>
</evidence>
<gene>
    <name evidence="7" type="ORF">H5410_015042</name>
</gene>
<evidence type="ECO:0000256" key="3">
    <source>
        <dbReference type="ARBA" id="ARBA00022980"/>
    </source>
</evidence>
<keyword evidence="3" id="KW-0689">Ribosomal protein</keyword>
<evidence type="ECO:0000313" key="7">
    <source>
        <dbReference type="EMBL" id="KAG5615218.1"/>
    </source>
</evidence>
<evidence type="ECO:0000256" key="2">
    <source>
        <dbReference type="ARBA" id="ARBA00022490"/>
    </source>
</evidence>
<feature type="compositionally biased region" description="Basic residues" evidence="5">
    <location>
        <begin position="148"/>
        <end position="176"/>
    </location>
</feature>
<evidence type="ECO:0000256" key="4">
    <source>
        <dbReference type="ARBA" id="ARBA00023274"/>
    </source>
</evidence>
<feature type="domain" description="Large ribosomal subunit protein eL40" evidence="6">
    <location>
        <begin position="212"/>
        <end position="255"/>
    </location>
</feature>
<dbReference type="InterPro" id="IPR001975">
    <property type="entry name" value="Ribosomal_eL40_dom"/>
</dbReference>
<dbReference type="FunFam" id="4.10.1060.50:FF:000001">
    <property type="entry name" value="ubiquitin-60S ribosomal protein L40"/>
    <property type="match status" value="1"/>
</dbReference>
<evidence type="ECO:0000256" key="5">
    <source>
        <dbReference type="SAM" id="MobiDB-lite"/>
    </source>
</evidence>
<proteinExistence type="predicted"/>
<dbReference type="EMBL" id="JACXVP010000003">
    <property type="protein sequence ID" value="KAG5615218.1"/>
    <property type="molecule type" value="Genomic_DNA"/>
</dbReference>
<keyword evidence="4" id="KW-0687">Ribonucleoprotein</keyword>
<dbReference type="InterPro" id="IPR011332">
    <property type="entry name" value="Ribosomal_zn-bd"/>
</dbReference>
<keyword evidence="2" id="KW-0963">Cytoplasm</keyword>
<dbReference type="InterPro" id="IPR038587">
    <property type="entry name" value="Ribosomal_eL40_sf"/>
</dbReference>
<evidence type="ECO:0000313" key="8">
    <source>
        <dbReference type="Proteomes" id="UP000824120"/>
    </source>
</evidence>
<sequence length="255" mass="29367">MFQIFQEELIQSQKFIAEKIEVKDGANIYKVHQLQRQRLTYIVSLDLALKRVVCSCHKFECMGILSTKSEKHYQFGHQRLLQLCGELDELSYESEEDCVSGGQVSEKDWKINSCEQSQDVTLLDPPVAIAKGRLRSLRMRGFLEVTQKTKKNSSPKIKRNSSQKQKRQTKSVKLKRKETSGYGVKTVLVFGHNQQTKGEHSSFTAWTTRVSNPPPPLMALAKKYNQEKMTCRKCYARLHPRVVNCRKKKCGHTTN</sequence>
<keyword evidence="8" id="KW-1185">Reference proteome</keyword>
<feature type="region of interest" description="Disordered" evidence="5">
    <location>
        <begin position="148"/>
        <end position="177"/>
    </location>
</feature>
<dbReference type="SMART" id="SM01377">
    <property type="entry name" value="Ribosomal_L40e"/>
    <property type="match status" value="1"/>
</dbReference>
<dbReference type="GO" id="GO:0003735">
    <property type="term" value="F:structural constituent of ribosome"/>
    <property type="evidence" value="ECO:0007669"/>
    <property type="project" value="InterPro"/>
</dbReference>
<accession>A0A9J5ZT65</accession>
<comment type="caution">
    <text evidence="7">The sequence shown here is derived from an EMBL/GenBank/DDBJ whole genome shotgun (WGS) entry which is preliminary data.</text>
</comment>
<dbReference type="Proteomes" id="UP000824120">
    <property type="component" value="Chromosome 3"/>
</dbReference>
<dbReference type="GO" id="GO:1990904">
    <property type="term" value="C:ribonucleoprotein complex"/>
    <property type="evidence" value="ECO:0007669"/>
    <property type="project" value="UniProtKB-KW"/>
</dbReference>
<dbReference type="Pfam" id="PF01020">
    <property type="entry name" value="Ribosomal_L40e"/>
    <property type="match status" value="1"/>
</dbReference>
<dbReference type="Gene3D" id="4.10.1060.50">
    <property type="match status" value="1"/>
</dbReference>
<protein>
    <recommendedName>
        <fullName evidence="6">Large ribosomal subunit protein eL40 domain-containing protein</fullName>
    </recommendedName>
</protein>
<dbReference type="OrthoDB" id="2188425at2759"/>
<evidence type="ECO:0000256" key="1">
    <source>
        <dbReference type="ARBA" id="ARBA00004496"/>
    </source>
</evidence>
<comment type="subcellular location">
    <subcellularLocation>
        <location evidence="1">Cytoplasm</location>
    </subcellularLocation>
</comment>
<organism evidence="7 8">
    <name type="scientific">Solanum commersonii</name>
    <name type="common">Commerson's wild potato</name>
    <name type="synonym">Commerson's nightshade</name>
    <dbReference type="NCBI Taxonomy" id="4109"/>
    <lineage>
        <taxon>Eukaryota</taxon>
        <taxon>Viridiplantae</taxon>
        <taxon>Streptophyta</taxon>
        <taxon>Embryophyta</taxon>
        <taxon>Tracheophyta</taxon>
        <taxon>Spermatophyta</taxon>
        <taxon>Magnoliopsida</taxon>
        <taxon>eudicotyledons</taxon>
        <taxon>Gunneridae</taxon>
        <taxon>Pentapetalae</taxon>
        <taxon>asterids</taxon>
        <taxon>lamiids</taxon>
        <taxon>Solanales</taxon>
        <taxon>Solanaceae</taxon>
        <taxon>Solanoideae</taxon>
        <taxon>Solaneae</taxon>
        <taxon>Solanum</taxon>
    </lineage>
</organism>
<dbReference type="SUPFAM" id="SSF57829">
    <property type="entry name" value="Zn-binding ribosomal proteins"/>
    <property type="match status" value="1"/>
</dbReference>